<feature type="region of interest" description="Disordered" evidence="4">
    <location>
        <begin position="445"/>
        <end position="493"/>
    </location>
</feature>
<feature type="repeat" description="ANK" evidence="3">
    <location>
        <begin position="679"/>
        <end position="711"/>
    </location>
</feature>
<dbReference type="Proteomes" id="UP000654075">
    <property type="component" value="Unassembled WGS sequence"/>
</dbReference>
<protein>
    <recommendedName>
        <fullName evidence="5">WW domain-containing protein</fullName>
    </recommendedName>
</protein>
<dbReference type="EMBL" id="CAJNNV010021234">
    <property type="protein sequence ID" value="CAE8607325.1"/>
    <property type="molecule type" value="Genomic_DNA"/>
</dbReference>
<dbReference type="InterPro" id="IPR002110">
    <property type="entry name" value="Ankyrin_rpt"/>
</dbReference>
<comment type="caution">
    <text evidence="6">The sequence shown here is derived from an EMBL/GenBank/DDBJ whole genome shotgun (WGS) entry which is preliminary data.</text>
</comment>
<gene>
    <name evidence="6" type="ORF">PGLA1383_LOCUS25260</name>
</gene>
<evidence type="ECO:0000259" key="5">
    <source>
        <dbReference type="PROSITE" id="PS50020"/>
    </source>
</evidence>
<dbReference type="PROSITE" id="PS01159">
    <property type="entry name" value="WW_DOMAIN_1"/>
    <property type="match status" value="1"/>
</dbReference>
<keyword evidence="1" id="KW-0677">Repeat</keyword>
<keyword evidence="2 3" id="KW-0040">ANK repeat</keyword>
<organism evidence="6 7">
    <name type="scientific">Polarella glacialis</name>
    <name type="common">Dinoflagellate</name>
    <dbReference type="NCBI Taxonomy" id="89957"/>
    <lineage>
        <taxon>Eukaryota</taxon>
        <taxon>Sar</taxon>
        <taxon>Alveolata</taxon>
        <taxon>Dinophyceae</taxon>
        <taxon>Suessiales</taxon>
        <taxon>Suessiaceae</taxon>
        <taxon>Polarella</taxon>
    </lineage>
</organism>
<dbReference type="Gene3D" id="2.20.70.10">
    <property type="match status" value="1"/>
</dbReference>
<feature type="region of interest" description="Disordered" evidence="4">
    <location>
        <begin position="29"/>
        <end position="121"/>
    </location>
</feature>
<feature type="region of interest" description="Disordered" evidence="4">
    <location>
        <begin position="402"/>
        <end position="431"/>
    </location>
</feature>
<feature type="region of interest" description="Disordered" evidence="4">
    <location>
        <begin position="854"/>
        <end position="893"/>
    </location>
</feature>
<dbReference type="InterPro" id="IPR050776">
    <property type="entry name" value="Ank_Repeat/CDKN_Inhibitor"/>
</dbReference>
<feature type="compositionally biased region" description="Low complexity" evidence="4">
    <location>
        <begin position="412"/>
        <end position="424"/>
    </location>
</feature>
<keyword evidence="7" id="KW-1185">Reference proteome</keyword>
<dbReference type="SUPFAM" id="SSF48403">
    <property type="entry name" value="Ankyrin repeat"/>
    <property type="match status" value="1"/>
</dbReference>
<reference evidence="6" key="1">
    <citation type="submission" date="2021-02" db="EMBL/GenBank/DDBJ databases">
        <authorList>
            <person name="Dougan E. K."/>
            <person name="Rhodes N."/>
            <person name="Thang M."/>
            <person name="Chan C."/>
        </authorList>
    </citation>
    <scope>NUCLEOTIDE SEQUENCE</scope>
</reference>
<feature type="domain" description="WW" evidence="5">
    <location>
        <begin position="515"/>
        <end position="543"/>
    </location>
</feature>
<feature type="non-terminal residue" evidence="6">
    <location>
        <position position="1110"/>
    </location>
</feature>
<feature type="compositionally biased region" description="Polar residues" evidence="4">
    <location>
        <begin position="99"/>
        <end position="109"/>
    </location>
</feature>
<dbReference type="SMART" id="SM00248">
    <property type="entry name" value="ANK"/>
    <property type="match status" value="4"/>
</dbReference>
<feature type="repeat" description="ANK" evidence="3">
    <location>
        <begin position="646"/>
        <end position="678"/>
    </location>
</feature>
<feature type="compositionally biased region" description="Low complexity" evidence="4">
    <location>
        <begin position="47"/>
        <end position="60"/>
    </location>
</feature>
<evidence type="ECO:0000313" key="6">
    <source>
        <dbReference type="EMBL" id="CAE8607325.1"/>
    </source>
</evidence>
<dbReference type="PROSITE" id="PS50020">
    <property type="entry name" value="WW_DOMAIN_2"/>
    <property type="match status" value="1"/>
</dbReference>
<dbReference type="PROSITE" id="PS50297">
    <property type="entry name" value="ANK_REP_REGION"/>
    <property type="match status" value="2"/>
</dbReference>
<evidence type="ECO:0000256" key="1">
    <source>
        <dbReference type="ARBA" id="ARBA00022737"/>
    </source>
</evidence>
<dbReference type="InterPro" id="IPR036020">
    <property type="entry name" value="WW_dom_sf"/>
</dbReference>
<dbReference type="PROSITE" id="PS50088">
    <property type="entry name" value="ANK_REPEAT"/>
    <property type="match status" value="3"/>
</dbReference>
<dbReference type="Gene3D" id="1.25.40.20">
    <property type="entry name" value="Ankyrin repeat-containing domain"/>
    <property type="match status" value="2"/>
</dbReference>
<evidence type="ECO:0000256" key="2">
    <source>
        <dbReference type="ARBA" id="ARBA00023043"/>
    </source>
</evidence>
<feature type="region of interest" description="Disordered" evidence="4">
    <location>
        <begin position="732"/>
        <end position="841"/>
    </location>
</feature>
<feature type="compositionally biased region" description="Gly residues" evidence="4">
    <location>
        <begin position="246"/>
        <end position="257"/>
    </location>
</feature>
<accession>A0A813F4A1</accession>
<dbReference type="Pfam" id="PF12796">
    <property type="entry name" value="Ank_2"/>
    <property type="match status" value="1"/>
</dbReference>
<dbReference type="CDD" id="cd00201">
    <property type="entry name" value="WW"/>
    <property type="match status" value="1"/>
</dbReference>
<evidence type="ECO:0000256" key="4">
    <source>
        <dbReference type="SAM" id="MobiDB-lite"/>
    </source>
</evidence>
<feature type="region of interest" description="Disordered" evidence="4">
    <location>
        <begin position="185"/>
        <end position="292"/>
    </location>
</feature>
<evidence type="ECO:0000313" key="7">
    <source>
        <dbReference type="Proteomes" id="UP000654075"/>
    </source>
</evidence>
<dbReference type="InterPro" id="IPR001202">
    <property type="entry name" value="WW_dom"/>
</dbReference>
<sequence length="1110" mass="121023">MAPKVPSLSVAIAAKAAAAAKAASAAAKAARPEVARCAAEEEEGQWSAASRPARPSRLASPGPPAGFRAPSSPVGPPLFGNSSRQPEVFCMADDDDSSCGPNSPSQWNTVPLEDAPGDGSVPALTAEELREYEEIEANFQRFRSRQSEVERNVAELLSRLNTRINIPSSVASSDCGDLTSLASSEWDTESLGPTEDGLSILGSRMGSRAGTPPLGSPCTSPREHMTPLQRAAASKAWPPGYEWRGSSGGASSSGGVPGHTAERKSGDGTRPSGSECGDLGSRRNGLSKNLVDAPTPRLTSQLLAQAAGLPPEAKFQQDLEPSLSASQQAKLQQDLELSLSASQQAKLQQDLELSLSASQQVEVLPCVEDRIGARDEASGPEAPSESSGPVRPADEQMFQLTPEEEEKRQQQHRLSQQYHQQQQEQELHKQRQLQQQQQQQLEQQLDLQHQQQQPQQQQQQQQPHQQHQQLVQRHLEDSDSRLPQFGSPGVCDETEALGNQAYADAEDAELQRWQGWTVVATPEGRLFFHNEARQLSQWHQPLELQPILGDWVEAIDESQPSRPSFWRNELLRLSLWKDPQQTTNIFQAALDGNLFFMQLYAEVEGHLDVVDPRGRSALHYACAGGATQSALFLLQRRAEVDRRDETMATPLIFACRYGYASVVKVLLDAQADLTVASEGGNTALHEAAEMGQLDCLHLLLLCGAQVMLTNDDGEAAVDIASRKRHHPCVTLLKRHMQTTVSKDKRRAPLSPLPPPLASSPTKSTSSGYPQSAARSPEVHHSPVAGSPSVRTSPFGSPAHAPAPVVQSPQALAATSPVEAVRSPRGLPLQSGGRIRAEEGDKSLMRSLYAENDAGTEEFDGDGMEDGMDSGTESSDDAGDHHPAPDARQNSGERIAPSFFGRIRQRFFAAPIRADLGRSNMYRYNQELQRWELPPELWFAQSWADASAEAMADEATGKGGQDTDDLQQKLVTMRIAGFLAAEAFTHCYFTRSANVQSDVDELEDEFGMGLRTQRVKRSKPVPGFVFVLVNNKGFSALYKQREHERGPDRLHRHGSRLQFQFADEPVVFAEAASNAAGQFYLTTFGKLDAAASKNRVLSLKLDGQLAVDRFT</sequence>
<name>A0A813F4A1_POLGL</name>
<feature type="compositionally biased region" description="Low complexity" evidence="4">
    <location>
        <begin position="445"/>
        <end position="472"/>
    </location>
</feature>
<dbReference type="OrthoDB" id="408954at2759"/>
<feature type="compositionally biased region" description="Acidic residues" evidence="4">
    <location>
        <begin position="854"/>
        <end position="867"/>
    </location>
</feature>
<proteinExistence type="predicted"/>
<dbReference type="AlphaFoldDB" id="A0A813F4A1"/>
<dbReference type="SUPFAM" id="SSF51045">
    <property type="entry name" value="WW domain"/>
    <property type="match status" value="1"/>
</dbReference>
<dbReference type="PANTHER" id="PTHR24201">
    <property type="entry name" value="ANK_REP_REGION DOMAIN-CONTAINING PROTEIN"/>
    <property type="match status" value="1"/>
</dbReference>
<evidence type="ECO:0000256" key="3">
    <source>
        <dbReference type="PROSITE-ProRule" id="PRU00023"/>
    </source>
</evidence>
<dbReference type="InterPro" id="IPR036770">
    <property type="entry name" value="Ankyrin_rpt-contain_sf"/>
</dbReference>
<feature type="repeat" description="ANK" evidence="3">
    <location>
        <begin position="613"/>
        <end position="645"/>
    </location>
</feature>